<gene>
    <name evidence="2" type="ORF">B0H17DRAFT_231269</name>
</gene>
<evidence type="ECO:0000313" key="2">
    <source>
        <dbReference type="EMBL" id="KAJ7709623.1"/>
    </source>
</evidence>
<dbReference type="AlphaFoldDB" id="A0AAD7MBJ9"/>
<evidence type="ECO:0000256" key="1">
    <source>
        <dbReference type="SAM" id="MobiDB-lite"/>
    </source>
</evidence>
<reference evidence="2" key="1">
    <citation type="submission" date="2023-03" db="EMBL/GenBank/DDBJ databases">
        <title>Massive genome expansion in bonnet fungi (Mycena s.s.) driven by repeated elements and novel gene families across ecological guilds.</title>
        <authorList>
            <consortium name="Lawrence Berkeley National Laboratory"/>
            <person name="Harder C.B."/>
            <person name="Miyauchi S."/>
            <person name="Viragh M."/>
            <person name="Kuo A."/>
            <person name="Thoen E."/>
            <person name="Andreopoulos B."/>
            <person name="Lu D."/>
            <person name="Skrede I."/>
            <person name="Drula E."/>
            <person name="Henrissat B."/>
            <person name="Morin E."/>
            <person name="Kohler A."/>
            <person name="Barry K."/>
            <person name="LaButti K."/>
            <person name="Morin E."/>
            <person name="Salamov A."/>
            <person name="Lipzen A."/>
            <person name="Mereny Z."/>
            <person name="Hegedus B."/>
            <person name="Baldrian P."/>
            <person name="Stursova M."/>
            <person name="Weitz H."/>
            <person name="Taylor A."/>
            <person name="Grigoriev I.V."/>
            <person name="Nagy L.G."/>
            <person name="Martin F."/>
            <person name="Kauserud H."/>
        </authorList>
    </citation>
    <scope>NUCLEOTIDE SEQUENCE</scope>
    <source>
        <strain evidence="2">CBHHK067</strain>
    </source>
</reference>
<feature type="region of interest" description="Disordered" evidence="1">
    <location>
        <begin position="134"/>
        <end position="180"/>
    </location>
</feature>
<evidence type="ECO:0000313" key="3">
    <source>
        <dbReference type="Proteomes" id="UP001221757"/>
    </source>
</evidence>
<accession>A0AAD7MBJ9</accession>
<feature type="compositionally biased region" description="Low complexity" evidence="1">
    <location>
        <begin position="134"/>
        <end position="173"/>
    </location>
</feature>
<proteinExistence type="predicted"/>
<dbReference type="EMBL" id="JARKIE010000002">
    <property type="protein sequence ID" value="KAJ7709623.1"/>
    <property type="molecule type" value="Genomic_DNA"/>
</dbReference>
<keyword evidence="3" id="KW-1185">Reference proteome</keyword>
<sequence length="214" mass="23399">MPKASSNPPPPCNDEDVILRTKATEQYRLEATDLDSILPVSVNGRIRKYNVLDVKALDVRLNSARPHPSERAENGPQIHFYKAMKKYTLRPQQMYRIKPVSQVSSSSGKRLGTYNECDVQELSDKVKAAAASPAPTIATGNSPLAAGSSAPSSPTNPANAHAGSSRHTASSSRRAPRVRRNIRIEIEDDYEEPNMFDGLSSEDAAALLAQVCRW</sequence>
<comment type="caution">
    <text evidence="2">The sequence shown here is derived from an EMBL/GenBank/DDBJ whole genome shotgun (WGS) entry which is preliminary data.</text>
</comment>
<protein>
    <submittedName>
        <fullName evidence="2">Uncharacterized protein</fullName>
    </submittedName>
</protein>
<dbReference type="Proteomes" id="UP001221757">
    <property type="component" value="Unassembled WGS sequence"/>
</dbReference>
<name>A0AAD7MBJ9_MYCRO</name>
<organism evidence="2 3">
    <name type="scientific">Mycena rosella</name>
    <name type="common">Pink bonnet</name>
    <name type="synonym">Agaricus rosellus</name>
    <dbReference type="NCBI Taxonomy" id="1033263"/>
    <lineage>
        <taxon>Eukaryota</taxon>
        <taxon>Fungi</taxon>
        <taxon>Dikarya</taxon>
        <taxon>Basidiomycota</taxon>
        <taxon>Agaricomycotina</taxon>
        <taxon>Agaricomycetes</taxon>
        <taxon>Agaricomycetidae</taxon>
        <taxon>Agaricales</taxon>
        <taxon>Marasmiineae</taxon>
        <taxon>Mycenaceae</taxon>
        <taxon>Mycena</taxon>
    </lineage>
</organism>